<accession>A0A067KT38</accession>
<evidence type="ECO:0000256" key="1">
    <source>
        <dbReference type="SAM" id="MobiDB-lite"/>
    </source>
</evidence>
<dbReference type="EMBL" id="KK914502">
    <property type="protein sequence ID" value="KDP35009.1"/>
    <property type="molecule type" value="Genomic_DNA"/>
</dbReference>
<reference evidence="2 3" key="1">
    <citation type="journal article" date="2014" name="PLoS ONE">
        <title>Global Analysis of Gene Expression Profiles in Physic Nut (Jatropha curcas L.) Seedlings Exposed to Salt Stress.</title>
        <authorList>
            <person name="Zhang L."/>
            <person name="Zhang C."/>
            <person name="Wu P."/>
            <person name="Chen Y."/>
            <person name="Li M."/>
            <person name="Jiang H."/>
            <person name="Wu G."/>
        </authorList>
    </citation>
    <scope>NUCLEOTIDE SEQUENCE [LARGE SCALE GENOMIC DNA]</scope>
    <source>
        <strain evidence="3">cv. GZQX0401</strain>
        <tissue evidence="2">Young leaves</tissue>
    </source>
</reference>
<organism evidence="2 3">
    <name type="scientific">Jatropha curcas</name>
    <name type="common">Barbados nut</name>
    <dbReference type="NCBI Taxonomy" id="180498"/>
    <lineage>
        <taxon>Eukaryota</taxon>
        <taxon>Viridiplantae</taxon>
        <taxon>Streptophyta</taxon>
        <taxon>Embryophyta</taxon>
        <taxon>Tracheophyta</taxon>
        <taxon>Spermatophyta</taxon>
        <taxon>Magnoliopsida</taxon>
        <taxon>eudicotyledons</taxon>
        <taxon>Gunneridae</taxon>
        <taxon>Pentapetalae</taxon>
        <taxon>rosids</taxon>
        <taxon>fabids</taxon>
        <taxon>Malpighiales</taxon>
        <taxon>Euphorbiaceae</taxon>
        <taxon>Crotonoideae</taxon>
        <taxon>Jatropheae</taxon>
        <taxon>Jatropha</taxon>
    </lineage>
</organism>
<name>A0A067KT38_JATCU</name>
<keyword evidence="3" id="KW-1185">Reference proteome</keyword>
<dbReference type="AlphaFoldDB" id="A0A067KT38"/>
<sequence>MDELLFVDAENNARKLGSRYNNMKPPPPPQQGKMRHMFPPEIGIGLPLAPPPP</sequence>
<dbReference type="Proteomes" id="UP000027138">
    <property type="component" value="Unassembled WGS sequence"/>
</dbReference>
<proteinExistence type="predicted"/>
<protein>
    <submittedName>
        <fullName evidence="2">Uncharacterized protein</fullName>
    </submittedName>
</protein>
<evidence type="ECO:0000313" key="3">
    <source>
        <dbReference type="Proteomes" id="UP000027138"/>
    </source>
</evidence>
<feature type="region of interest" description="Disordered" evidence="1">
    <location>
        <begin position="16"/>
        <end position="53"/>
    </location>
</feature>
<evidence type="ECO:0000313" key="2">
    <source>
        <dbReference type="EMBL" id="KDP35009.1"/>
    </source>
</evidence>
<gene>
    <name evidence="2" type="ORF">JCGZ_09297</name>
</gene>